<dbReference type="Proteomes" id="UP001438112">
    <property type="component" value="Unassembled WGS sequence"/>
</dbReference>
<sequence length="272" mass="30772">MKKIITALLIAVTAVSIMTGLPKNNSSTAIQAHAKTTKKVKYKSVDAFQYKADKYATKNAKDTLKAPKGFLFYFDPTSKKMVQASSYNDSFIKEGRVINRFHPKIADVKKIVNPTKLTLAEHREISQYTANLINSLRHRMSNNYRYVPDLVVTNEALKMSQDIANGYSRDKWNIFTKRAHDVPLLNSVFSQYPYRTVGENFASSILTKRTSMANVKESIYGAVSAMMFDDADSNWDHTINFLGIGFATTTPIQFGVSIDSMTQIHFEFYQTL</sequence>
<dbReference type="NCBIfam" id="TIGR04320">
    <property type="entry name" value="Surf_Exclu_PgrA"/>
    <property type="match status" value="1"/>
</dbReference>
<accession>A0ABP9ZG19</accession>
<proteinExistence type="predicted"/>
<reference evidence="2 3" key="1">
    <citation type="submission" date="2024-03" db="EMBL/GenBank/DDBJ databases">
        <title>Inconsistent identification of Apilactobacillus kunkeei-related strains obtained by well-developed overall genome related indices.</title>
        <authorList>
            <person name="Maeno S."/>
            <person name="Endo A."/>
        </authorList>
    </citation>
    <scope>NUCLEOTIDE SEQUENCE [LARGE SCALE GENOMIC DNA]</scope>
    <source>
        <strain evidence="2 3">20H-10</strain>
    </source>
</reference>
<organism evidence="2 3">
    <name type="scientific">Apilactobacillus apinorum</name>
    <dbReference type="NCBI Taxonomy" id="1218495"/>
    <lineage>
        <taxon>Bacteria</taxon>
        <taxon>Bacillati</taxon>
        <taxon>Bacillota</taxon>
        <taxon>Bacilli</taxon>
        <taxon>Lactobacillales</taxon>
        <taxon>Lactobacillaceae</taxon>
        <taxon>Apilactobacillus</taxon>
    </lineage>
</organism>
<evidence type="ECO:0000313" key="2">
    <source>
        <dbReference type="EMBL" id="GAA6113746.1"/>
    </source>
</evidence>
<name>A0ABP9ZG19_9LACO</name>
<feature type="chain" id="PRO_5045905891" description="SCP domain-containing protein" evidence="1">
    <location>
        <begin position="19"/>
        <end position="272"/>
    </location>
</feature>
<protein>
    <recommendedName>
        <fullName evidence="4">SCP domain-containing protein</fullName>
    </recommendedName>
</protein>
<evidence type="ECO:0000313" key="3">
    <source>
        <dbReference type="Proteomes" id="UP001438112"/>
    </source>
</evidence>
<evidence type="ECO:0000256" key="1">
    <source>
        <dbReference type="SAM" id="SignalP"/>
    </source>
</evidence>
<keyword evidence="1" id="KW-0732">Signal</keyword>
<gene>
    <name evidence="2" type="ORF">AP20H10_01090</name>
</gene>
<feature type="signal peptide" evidence="1">
    <location>
        <begin position="1"/>
        <end position="18"/>
    </location>
</feature>
<dbReference type="EMBL" id="BAABVV010000017">
    <property type="protein sequence ID" value="GAA6113746.1"/>
    <property type="molecule type" value="Genomic_DNA"/>
</dbReference>
<dbReference type="InterPro" id="IPR027607">
    <property type="entry name" value="Surf_Exclu_SEC10/PgrA"/>
</dbReference>
<comment type="caution">
    <text evidence="2">The sequence shown here is derived from an EMBL/GenBank/DDBJ whole genome shotgun (WGS) entry which is preliminary data.</text>
</comment>
<dbReference type="RefSeq" id="WP_353317252.1">
    <property type="nucleotide sequence ID" value="NZ_BAABVV010000017.1"/>
</dbReference>
<evidence type="ECO:0008006" key="4">
    <source>
        <dbReference type="Google" id="ProtNLM"/>
    </source>
</evidence>
<keyword evidence="3" id="KW-1185">Reference proteome</keyword>